<evidence type="ECO:0000313" key="2">
    <source>
        <dbReference type="Proteomes" id="UP000767291"/>
    </source>
</evidence>
<proteinExistence type="predicted"/>
<dbReference type="Proteomes" id="UP000767291">
    <property type="component" value="Unassembled WGS sequence"/>
</dbReference>
<evidence type="ECO:0008006" key="3">
    <source>
        <dbReference type="Google" id="ProtNLM"/>
    </source>
</evidence>
<organism evidence="1 2">
    <name type="scientific">Metaclostridioides mangenotii</name>
    <dbReference type="NCBI Taxonomy" id="1540"/>
    <lineage>
        <taxon>Bacteria</taxon>
        <taxon>Bacillati</taxon>
        <taxon>Bacillota</taxon>
        <taxon>Clostridia</taxon>
        <taxon>Peptostreptococcales</taxon>
        <taxon>Peptostreptococcaceae</taxon>
        <taxon>Metaclostridioides</taxon>
    </lineage>
</organism>
<evidence type="ECO:0000313" key="1">
    <source>
        <dbReference type="EMBL" id="MBP1855368.1"/>
    </source>
</evidence>
<comment type="caution">
    <text evidence="1">The sequence shown here is derived from an EMBL/GenBank/DDBJ whole genome shotgun (WGS) entry which is preliminary data.</text>
</comment>
<name>A0ABS4EBQ1_9FIRM</name>
<dbReference type="RefSeq" id="WP_234926258.1">
    <property type="nucleotide sequence ID" value="NZ_BAAACS010000012.1"/>
</dbReference>
<protein>
    <recommendedName>
        <fullName evidence="3">IrrE N-terminal-like domain-containing protein</fullName>
    </recommendedName>
</protein>
<dbReference type="EMBL" id="JAGGJX010000003">
    <property type="protein sequence ID" value="MBP1855368.1"/>
    <property type="molecule type" value="Genomic_DNA"/>
</dbReference>
<keyword evidence="2" id="KW-1185">Reference proteome</keyword>
<gene>
    <name evidence="1" type="ORF">J2Z43_001763</name>
</gene>
<sequence>MVGDVLNTFEELENEAYENNILVKEIEFDSGAKGLYKNNKIALNKFKLQTLAEKSCTLAEELAHHHTSYGDILDLDDIESSKQEYRARLYSYNKLVSLKGLVDAHKANCRNIYEMAEYLNVTVEFLSEALECYKSKYGLSAELDNYTIVFCKGSEDNETFGYKVYEKIENF</sequence>
<accession>A0ABS4EBQ1</accession>
<reference evidence="1 2" key="1">
    <citation type="submission" date="2021-03" db="EMBL/GenBank/DDBJ databases">
        <title>Genomic Encyclopedia of Type Strains, Phase IV (KMG-IV): sequencing the most valuable type-strain genomes for metagenomic binning, comparative biology and taxonomic classification.</title>
        <authorList>
            <person name="Goeker M."/>
        </authorList>
    </citation>
    <scope>NUCLEOTIDE SEQUENCE [LARGE SCALE GENOMIC DNA]</scope>
    <source>
        <strain evidence="1 2">DSM 1289</strain>
    </source>
</reference>